<feature type="domain" description="Putative Flp pilus-assembly TadG-like N-terminal" evidence="3">
    <location>
        <begin position="21"/>
        <end position="67"/>
    </location>
</feature>
<evidence type="ECO:0000256" key="1">
    <source>
        <dbReference type="SAM" id="Phobius"/>
    </source>
</evidence>
<reference evidence="4 5" key="2">
    <citation type="submission" date="2019-09" db="EMBL/GenBank/DDBJ databases">
        <title>Mesorhizobium sp. MaA-C15 isolated from Microcystis aeruginosa.</title>
        <authorList>
            <person name="Jeong S.E."/>
            <person name="Jin H.M."/>
            <person name="Jeon C.O."/>
        </authorList>
    </citation>
    <scope>NUCLEOTIDE SEQUENCE [LARGE SCALE GENOMIC DNA]</scope>
    <source>
        <strain evidence="4 5">MaA-C15</strain>
    </source>
</reference>
<keyword evidence="1" id="KW-0472">Membrane</keyword>
<comment type="caution">
    <text evidence="4">The sequence shown here is derived from an EMBL/GenBank/DDBJ whole genome shotgun (WGS) entry which is preliminary data.</text>
</comment>
<dbReference type="OrthoDB" id="7630116at2"/>
<dbReference type="RefSeq" id="WP_148916352.1">
    <property type="nucleotide sequence ID" value="NZ_VSZS01000067.1"/>
</dbReference>
<proteinExistence type="predicted"/>
<name>A0A5D4GPW9_9HYPH</name>
<gene>
    <name evidence="4" type="ORF">FY036_19020</name>
</gene>
<keyword evidence="1" id="KW-1133">Transmembrane helix</keyword>
<protein>
    <submittedName>
        <fullName evidence="4">Uncharacterized protein</fullName>
    </submittedName>
</protein>
<feature type="transmembrane region" description="Helical" evidence="1">
    <location>
        <begin position="21"/>
        <end position="42"/>
    </location>
</feature>
<dbReference type="Pfam" id="PF13400">
    <property type="entry name" value="Tad"/>
    <property type="match status" value="1"/>
</dbReference>
<accession>A0A5D4GPW9</accession>
<feature type="domain" description="DUF2134" evidence="2">
    <location>
        <begin position="68"/>
        <end position="148"/>
    </location>
</feature>
<evidence type="ECO:0000259" key="2">
    <source>
        <dbReference type="Pfam" id="PF09977"/>
    </source>
</evidence>
<evidence type="ECO:0000313" key="5">
    <source>
        <dbReference type="Proteomes" id="UP000323258"/>
    </source>
</evidence>
<organism evidence="4 5">
    <name type="scientific">Neoaquamicrobium microcysteis</name>
    <dbReference type="NCBI Taxonomy" id="2682781"/>
    <lineage>
        <taxon>Bacteria</taxon>
        <taxon>Pseudomonadati</taxon>
        <taxon>Pseudomonadota</taxon>
        <taxon>Alphaproteobacteria</taxon>
        <taxon>Hyphomicrobiales</taxon>
        <taxon>Phyllobacteriaceae</taxon>
        <taxon>Neoaquamicrobium</taxon>
    </lineage>
</organism>
<dbReference type="Proteomes" id="UP000323258">
    <property type="component" value="Unassembled WGS sequence"/>
</dbReference>
<dbReference type="EMBL" id="VSZS01000067">
    <property type="protein sequence ID" value="TYR29993.1"/>
    <property type="molecule type" value="Genomic_DNA"/>
</dbReference>
<sequence>MTSSLRPKARAIRRLLHDGSGQFALMTAIMTPVAITLAAFAVDAGSLYVEKRQAQALADLAAITAAANIDRAQLAARTTLQDNGAGDAPGDSLVATTGHYDPVAPVGNRFVAGGMPVNAVKVEYRTTGARYFAGAIIPPPPIGVSAVAATSADAAFSIGSRLAALDGGVVNALLGGLTGSSISLSVMDYNALLNADVSLLAFLGALAVELDLTAASYNEVLGADATIGQIARALSKTPGLPGDVRSAAAHLAAQASGNLARTLRLSRLIEVGGGSGNLLSTAIEQVGAQVNVLELLTTSAIVAGHGRQVALNLGASVPGLLATTVELAIGEPPQHAPWFRIGSGGEVVRTAQTRLALTAEIGGLGGLLGTRIRIPLYLELAFAEARLASVTCPSGRADSVRVAVDARPGIANLYLAEVDRTKLAGFANPMARSPARLIQMPLVNVTAQAHAEIAETGYRTLNFTAADIRARTPRQVSTQEITSSLTKSLFSSLSLDVNVIGLGLGLPSNLTGLLGQTVGAAAPSLDAALAQVLSTLGLSLGQADVRVHGASCGRAVLVQ</sequence>
<keyword evidence="5" id="KW-1185">Reference proteome</keyword>
<evidence type="ECO:0000259" key="3">
    <source>
        <dbReference type="Pfam" id="PF13400"/>
    </source>
</evidence>
<evidence type="ECO:0000313" key="4">
    <source>
        <dbReference type="EMBL" id="TYR29993.1"/>
    </source>
</evidence>
<dbReference type="InterPro" id="IPR028087">
    <property type="entry name" value="Tad_N"/>
</dbReference>
<dbReference type="Pfam" id="PF09977">
    <property type="entry name" value="Tad_C"/>
    <property type="match status" value="1"/>
</dbReference>
<reference evidence="4 5" key="1">
    <citation type="submission" date="2019-08" db="EMBL/GenBank/DDBJ databases">
        <authorList>
            <person name="Seo Y.L."/>
        </authorList>
    </citation>
    <scope>NUCLEOTIDE SEQUENCE [LARGE SCALE GENOMIC DNA]</scope>
    <source>
        <strain evidence="4 5">MaA-C15</strain>
    </source>
</reference>
<keyword evidence="1" id="KW-0812">Transmembrane</keyword>
<dbReference type="AlphaFoldDB" id="A0A5D4GPW9"/>
<dbReference type="InterPro" id="IPR018705">
    <property type="entry name" value="DUF2134_membrane"/>
</dbReference>